<reference evidence="4 5" key="1">
    <citation type="submission" date="2024-03" db="EMBL/GenBank/DDBJ databases">
        <title>The Acrasis kona genome and developmental transcriptomes reveal deep origins of eukaryotic multicellular pathways.</title>
        <authorList>
            <person name="Sheikh S."/>
            <person name="Fu C.-J."/>
            <person name="Brown M.W."/>
            <person name="Baldauf S.L."/>
        </authorList>
    </citation>
    <scope>NUCLEOTIDE SEQUENCE [LARGE SCALE GENOMIC DNA]</scope>
    <source>
        <strain evidence="4 5">ATCC MYA-3509</strain>
    </source>
</reference>
<dbReference type="Pfam" id="PF25043">
    <property type="entry name" value="DUF7788"/>
    <property type="match status" value="1"/>
</dbReference>
<dbReference type="EMBL" id="JAOPGA020001485">
    <property type="protein sequence ID" value="KAL0488868.1"/>
    <property type="molecule type" value="Genomic_DNA"/>
</dbReference>
<dbReference type="InterPro" id="IPR058580">
    <property type="entry name" value="DUF2828"/>
</dbReference>
<protein>
    <submittedName>
        <fullName evidence="4">Developmentally-regulated protein with vWFA domain</fullName>
    </submittedName>
</protein>
<dbReference type="InterPro" id="IPR056690">
    <property type="entry name" value="DUF7788"/>
</dbReference>
<evidence type="ECO:0000259" key="3">
    <source>
        <dbReference type="Pfam" id="PF25043"/>
    </source>
</evidence>
<feature type="domain" description="DUF2828" evidence="2">
    <location>
        <begin position="115"/>
        <end position="332"/>
    </location>
</feature>
<name>A0AAW2ZGB2_9EUKA</name>
<evidence type="ECO:0000313" key="5">
    <source>
        <dbReference type="Proteomes" id="UP001431209"/>
    </source>
</evidence>
<keyword evidence="5" id="KW-1185">Reference proteome</keyword>
<evidence type="ECO:0000256" key="1">
    <source>
        <dbReference type="SAM" id="MobiDB-lite"/>
    </source>
</evidence>
<feature type="domain" description="DUF7788" evidence="3">
    <location>
        <begin position="335"/>
        <end position="417"/>
    </location>
</feature>
<gene>
    <name evidence="4" type="ORF">AKO1_013549</name>
</gene>
<dbReference type="Proteomes" id="UP001431209">
    <property type="component" value="Unassembled WGS sequence"/>
</dbReference>
<dbReference type="SUPFAM" id="SSF53300">
    <property type="entry name" value="vWA-like"/>
    <property type="match status" value="1"/>
</dbReference>
<feature type="region of interest" description="Disordered" evidence="1">
    <location>
        <begin position="116"/>
        <end position="139"/>
    </location>
</feature>
<organism evidence="4 5">
    <name type="scientific">Acrasis kona</name>
    <dbReference type="NCBI Taxonomy" id="1008807"/>
    <lineage>
        <taxon>Eukaryota</taxon>
        <taxon>Discoba</taxon>
        <taxon>Heterolobosea</taxon>
        <taxon>Tetramitia</taxon>
        <taxon>Eutetramitia</taxon>
        <taxon>Acrasidae</taxon>
        <taxon>Acrasis</taxon>
    </lineage>
</organism>
<proteinExistence type="predicted"/>
<dbReference type="InterPro" id="IPR011205">
    <property type="entry name" value="UCP015417_vWA"/>
</dbReference>
<dbReference type="AlphaFoldDB" id="A0AAW2ZGB2"/>
<evidence type="ECO:0000313" key="4">
    <source>
        <dbReference type="EMBL" id="KAL0488868.1"/>
    </source>
</evidence>
<dbReference type="PANTHER" id="PTHR31373:SF27">
    <property type="entry name" value="TROVE DOMAIN-CONTAINING PROTEIN"/>
    <property type="match status" value="1"/>
</dbReference>
<dbReference type="PIRSF" id="PIRSF015417">
    <property type="entry name" value="T31B5_30_vWA"/>
    <property type="match status" value="1"/>
</dbReference>
<dbReference type="InterPro" id="IPR036465">
    <property type="entry name" value="vWFA_dom_sf"/>
</dbReference>
<dbReference type="PANTHER" id="PTHR31373">
    <property type="entry name" value="OS06G0652100 PROTEIN"/>
    <property type="match status" value="1"/>
</dbReference>
<sequence>MSTLVSNEKGSLAHSTSGSARVDLFFKTVRRISLESLHQLLENSWNEDPLDTLKLTFYNRDCRGGKGERQVFYESIKWIILNKGPEHLIANLDLLSDYGRWDDALWFLTPKKEKSTKRPAKKQKLDNEQEKKPEDAMVVDEAPEKVEPELTPEQKAIFDEVTEAVGQHFAKQLKADLEAMNSESKEKKVSLCAKWAPSENGKHDKKVGATKVICKALGINEATYRKTYLVPLRKYLHIIETPMCTEHFELIDYSKVPGVAMNKFKDIFSKKDAERFNQYKESLKKGETKVNAATVEPHEVVRQFMYQTPDQETILEEQWKVILERVRSLGTLSKCLVVSDVSGSMSGTPMEVSVALGIMIAQLTSGPFNNHLITFSSEPKLHKMVGNTLNEQVKDVMAMEWGMSTDFQKVFDLVLQKGSRQQPTSRRNARKDFCD</sequence>
<accession>A0AAW2ZGB2</accession>
<evidence type="ECO:0000259" key="2">
    <source>
        <dbReference type="Pfam" id="PF11443"/>
    </source>
</evidence>
<dbReference type="Pfam" id="PF11443">
    <property type="entry name" value="DUF2828"/>
    <property type="match status" value="1"/>
</dbReference>
<feature type="compositionally biased region" description="Basic and acidic residues" evidence="1">
    <location>
        <begin position="123"/>
        <end position="135"/>
    </location>
</feature>
<comment type="caution">
    <text evidence="4">The sequence shown here is derived from an EMBL/GenBank/DDBJ whole genome shotgun (WGS) entry which is preliminary data.</text>
</comment>